<evidence type="ECO:0000313" key="3">
    <source>
        <dbReference type="Proteomes" id="UP000463951"/>
    </source>
</evidence>
<dbReference type="PANTHER" id="PTHR42798">
    <property type="entry name" value="LIPOPROTEIN-RELEASING SYSTEM ATP-BINDING PROTEIN LOLD"/>
    <property type="match status" value="1"/>
</dbReference>
<organism evidence="2 3">
    <name type="scientific">Streptomyces antimycoticus</name>
    <dbReference type="NCBI Taxonomy" id="68175"/>
    <lineage>
        <taxon>Bacteria</taxon>
        <taxon>Bacillati</taxon>
        <taxon>Actinomycetota</taxon>
        <taxon>Actinomycetes</taxon>
        <taxon>Kitasatosporales</taxon>
        <taxon>Streptomycetaceae</taxon>
        <taxon>Streptomyces</taxon>
        <taxon>Streptomyces violaceusniger group</taxon>
    </lineage>
</organism>
<gene>
    <name evidence="2" type="ORF">SSPO_002200</name>
</gene>
<dbReference type="InterPro" id="IPR027417">
    <property type="entry name" value="P-loop_NTPase"/>
</dbReference>
<name>A0A499UBU1_9ACTN</name>
<dbReference type="Proteomes" id="UP000463951">
    <property type="component" value="Chromosome"/>
</dbReference>
<dbReference type="PANTHER" id="PTHR42798:SF6">
    <property type="entry name" value="CELL DIVISION ATP-BINDING PROTEIN FTSE"/>
    <property type="match status" value="1"/>
</dbReference>
<proteinExistence type="predicted"/>
<reference evidence="2 3" key="1">
    <citation type="journal article" date="2020" name="Int. J. Syst. Evol. Microbiol.">
        <title>Reclassification of Streptomyces castelarensis and Streptomyces sporoclivatus as later heterotypic synonyms of Streptomyces antimycoticus.</title>
        <authorList>
            <person name="Komaki H."/>
            <person name="Tamura T."/>
        </authorList>
    </citation>
    <scope>NUCLEOTIDE SEQUENCE [LARGE SCALE GENOMIC DNA]</scope>
    <source>
        <strain evidence="2 3">NBRC 100767</strain>
    </source>
</reference>
<dbReference type="InterPro" id="IPR003439">
    <property type="entry name" value="ABC_transporter-like_ATP-bd"/>
</dbReference>
<dbReference type="AlphaFoldDB" id="A0A499UBU1"/>
<dbReference type="GO" id="GO:0016887">
    <property type="term" value="F:ATP hydrolysis activity"/>
    <property type="evidence" value="ECO:0007669"/>
    <property type="project" value="InterPro"/>
</dbReference>
<evidence type="ECO:0000259" key="1">
    <source>
        <dbReference type="Pfam" id="PF00005"/>
    </source>
</evidence>
<accession>A0A499UBU1</accession>
<dbReference type="Pfam" id="PF00005">
    <property type="entry name" value="ABC_tran"/>
    <property type="match status" value="1"/>
</dbReference>
<dbReference type="GO" id="GO:0005524">
    <property type="term" value="F:ATP binding"/>
    <property type="evidence" value="ECO:0007669"/>
    <property type="project" value="InterPro"/>
</dbReference>
<dbReference type="SUPFAM" id="SSF52540">
    <property type="entry name" value="P-loop containing nucleoside triphosphate hydrolases"/>
    <property type="match status" value="1"/>
</dbReference>
<dbReference type="EMBL" id="AP019620">
    <property type="protein sequence ID" value="BBJ37502.1"/>
    <property type="molecule type" value="Genomic_DNA"/>
</dbReference>
<sequence>MTAFPSSAPTTARPAVAAARATDLTKVYGQGETQVVALDNVSVEFRQAEFTAIMGPSGSGKSTLMHCMAGPGSGIALTATPERRHAPVPDFPLTAATVRW</sequence>
<feature type="domain" description="ABC transporter" evidence="1">
    <location>
        <begin position="38"/>
        <end position="70"/>
    </location>
</feature>
<protein>
    <recommendedName>
        <fullName evidence="1">ABC transporter domain-containing protein</fullName>
    </recommendedName>
</protein>
<dbReference type="Gene3D" id="3.40.50.300">
    <property type="entry name" value="P-loop containing nucleotide triphosphate hydrolases"/>
    <property type="match status" value="1"/>
</dbReference>
<evidence type="ECO:0000313" key="2">
    <source>
        <dbReference type="EMBL" id="BBJ37502.1"/>
    </source>
</evidence>